<reference evidence="1 2" key="1">
    <citation type="submission" date="2016-10" db="EMBL/GenBank/DDBJ databases">
        <authorList>
            <person name="de Groot N.N."/>
        </authorList>
    </citation>
    <scope>NUCLEOTIDE SEQUENCE [LARGE SCALE GENOMIC DNA]</scope>
    <source>
        <strain evidence="1 2">DSM 19219</strain>
    </source>
</reference>
<organism evidence="1 2">
    <name type="scientific">Aidingimonas halophila</name>
    <dbReference type="NCBI Taxonomy" id="574349"/>
    <lineage>
        <taxon>Bacteria</taxon>
        <taxon>Pseudomonadati</taxon>
        <taxon>Pseudomonadota</taxon>
        <taxon>Gammaproteobacteria</taxon>
        <taxon>Oceanospirillales</taxon>
        <taxon>Halomonadaceae</taxon>
        <taxon>Aidingimonas</taxon>
    </lineage>
</organism>
<dbReference type="AlphaFoldDB" id="A0A1H3GS05"/>
<evidence type="ECO:0000313" key="1">
    <source>
        <dbReference type="EMBL" id="SDY06116.1"/>
    </source>
</evidence>
<name>A0A1H3GS05_9GAMM</name>
<sequence>MDSLLGILGWASTSSSPWNDTAPVRDELFSIERLEQHAGSLASAQCVTDTPPRVLPLARRLEDNAKVLLAAYHASAAEVAEGRDIVPAAAWLLDNYHLIEAQIREIRGDLPPGYYRQLPKLGTGPLAGYPRVFGVAWAFIAHTDSHLNPDNLRGFIAAYQRVQPLTIGELWAVAITLRIVLVENLRRLADQMISEQAARNDADTLATRWLVPEGERSSLDAKTWMRGMSPLAGPFVAQLAKRLRGLDPGYISLVDSGSLAGHLLVVANACEVWSEAELLSDPSPGIADNLRLVRDTLRTVPMSHDADVAALKERLDEIEARLKGDTLFADWLPALKRFVDQTTRMVHDTLRDVEASWAEELLFWIGALRKSVAEHCRDRKTFGKAASLFRLQARYRQVADTARRMALEMDFTFLFDPERQLLSIDYSMDDNSLDGSCYDLLAFEARLASLLAIAKGDVPTRHWFRLSMIERAYQ</sequence>
<dbReference type="RefSeq" id="WP_229806514.1">
    <property type="nucleotide sequence ID" value="NZ_BMXH01000011.1"/>
</dbReference>
<keyword evidence="2" id="KW-1185">Reference proteome</keyword>
<protein>
    <recommendedName>
        <fullName evidence="3">Glycosyl transferase</fullName>
    </recommendedName>
</protein>
<accession>A0A1H3GS05</accession>
<dbReference type="STRING" id="574349.SAMN05443545_11041"/>
<evidence type="ECO:0008006" key="3">
    <source>
        <dbReference type="Google" id="ProtNLM"/>
    </source>
</evidence>
<gene>
    <name evidence="1" type="ORF">SAMN05443545_11041</name>
</gene>
<dbReference type="Gene3D" id="1.50.10.140">
    <property type="match status" value="1"/>
</dbReference>
<evidence type="ECO:0000313" key="2">
    <source>
        <dbReference type="Proteomes" id="UP000198500"/>
    </source>
</evidence>
<proteinExistence type="predicted"/>
<dbReference type="EMBL" id="FNNI01000010">
    <property type="protein sequence ID" value="SDY06116.1"/>
    <property type="molecule type" value="Genomic_DNA"/>
</dbReference>
<dbReference type="Proteomes" id="UP000198500">
    <property type="component" value="Unassembled WGS sequence"/>
</dbReference>